<dbReference type="EMBL" id="BCSX01000051">
    <property type="protein sequence ID" value="GAS91811.1"/>
    <property type="molecule type" value="Genomic_DNA"/>
</dbReference>
<dbReference type="AlphaFoldDB" id="A0A100W564"/>
<keyword evidence="2" id="KW-1185">Reference proteome</keyword>
<reference evidence="2" key="2">
    <citation type="submission" date="2016-02" db="EMBL/GenBank/DDBJ databases">
        <title>Draft genome sequence of five rapidly growing Mycobacterium species.</title>
        <authorList>
            <person name="Katahira K."/>
            <person name="Gotou Y."/>
            <person name="Iida K."/>
            <person name="Ogura Y."/>
            <person name="Hayashi T."/>
        </authorList>
    </citation>
    <scope>NUCLEOTIDE SEQUENCE [LARGE SCALE GENOMIC DNA]</scope>
    <source>
        <strain evidence="2">JCM15654</strain>
    </source>
</reference>
<dbReference type="Proteomes" id="UP000069620">
    <property type="component" value="Unassembled WGS sequence"/>
</dbReference>
<dbReference type="STRING" id="146020.RMCB_5907"/>
<evidence type="ECO:0000313" key="2">
    <source>
        <dbReference type="Proteomes" id="UP000069620"/>
    </source>
</evidence>
<sequence length="98" mass="11118">MAAAVAADMGIGHDPAEPRLEVGARRERVKTAVRLDHRLLYQILGIRMIAAQAHGPAVQRMAQWFDVSLKSRSQFNRPGIRNRGNIHDVTTFFWEIVR</sequence>
<evidence type="ECO:0000313" key="1">
    <source>
        <dbReference type="EMBL" id="GAS91811.1"/>
    </source>
</evidence>
<organism evidence="1 2">
    <name type="scientific">Mycolicibacterium brisbanense</name>
    <dbReference type="NCBI Taxonomy" id="146020"/>
    <lineage>
        <taxon>Bacteria</taxon>
        <taxon>Bacillati</taxon>
        <taxon>Actinomycetota</taxon>
        <taxon>Actinomycetes</taxon>
        <taxon>Mycobacteriales</taxon>
        <taxon>Mycobacteriaceae</taxon>
        <taxon>Mycolicibacterium</taxon>
    </lineage>
</organism>
<comment type="caution">
    <text evidence="1">The sequence shown here is derived from an EMBL/GenBank/DDBJ whole genome shotgun (WGS) entry which is preliminary data.</text>
</comment>
<name>A0A100W564_9MYCO</name>
<reference evidence="2" key="1">
    <citation type="journal article" date="2016" name="Genome Announc.">
        <title>Draft Genome Sequences of Five Rapidly Growing Mycobacterium Species, M. thermoresistibile, M. fortuitum subsp. acetamidolyticum, M. canariasense, M. brisbanense, and M. novocastrense.</title>
        <authorList>
            <person name="Katahira K."/>
            <person name="Ogura Y."/>
            <person name="Gotoh Y."/>
            <person name="Hayashi T."/>
        </authorList>
    </citation>
    <scope>NUCLEOTIDE SEQUENCE [LARGE SCALE GENOMIC DNA]</scope>
    <source>
        <strain evidence="2">JCM15654</strain>
    </source>
</reference>
<gene>
    <name evidence="1" type="ORF">RMCB_5907</name>
</gene>
<proteinExistence type="predicted"/>
<accession>A0A100W564</accession>
<protein>
    <submittedName>
        <fullName evidence="1">Uncharacterized protein</fullName>
    </submittedName>
</protein>